<sequence length="449" mass="48520">MDPSPLFYQAGPTLPEVSHAKGVYLWDESGRQYLDGCSGAIACNLGHGRADIRDAMLAQLDRVAFTYRTQFENAPAVALAETLVTLTHRQLEKVFFVSSGSEAVESALKLARQYFVARGEPQRQRFVSLRPSYHGSTLGALGVTGYEPLEAPFADITTASLKVPGPDFFRHGDADDARHVARVLEETRATIEATGPETIIAFVLEPVGGASTGARLLDRRYLEGIRALCDEFGCLLILDEVLTGVGRTGAWFAYQHYGVTPDLLATAKGLGAGYYPVGAVLSRADIVETVMASGGFQHGHTYAGNPLACATGLAVIDAMQREHVLDNVAARGRELKEGLQALKARFPWVGDVRGLGLLWGVELVADADTKAPFPAEQNRFARITALAREEGLLIYPRRTLNGVAGDHFLVTPPLTIDAADTAELLLRLERTMLRFDREVTASNAKAATP</sequence>
<keyword evidence="5" id="KW-0808">Transferase</keyword>
<dbReference type="CDD" id="cd00610">
    <property type="entry name" value="OAT_like"/>
    <property type="match status" value="1"/>
</dbReference>
<dbReference type="InterPro" id="IPR005814">
    <property type="entry name" value="Aminotrans_3"/>
</dbReference>
<evidence type="ECO:0000256" key="2">
    <source>
        <dbReference type="ARBA" id="ARBA00008954"/>
    </source>
</evidence>
<proteinExistence type="inferred from homology"/>
<keyword evidence="6" id="KW-1185">Reference proteome</keyword>
<reference evidence="5 6" key="1">
    <citation type="journal article" date="2021" name="Front. Microbiol.">
        <title>Aerobic Denitrification and Heterotrophic Sulfur Oxidation in the Genus Halomonas Revealed by Six Novel Species Characterizations and Genome-Based Analysis.</title>
        <authorList>
            <person name="Wang L."/>
            <person name="Shao Z."/>
        </authorList>
    </citation>
    <scope>NUCLEOTIDE SEQUENCE [LARGE SCALE GENOMIC DNA]</scope>
    <source>
        <strain evidence="5 6">MCCC 1A11059</strain>
    </source>
</reference>
<dbReference type="InterPro" id="IPR049704">
    <property type="entry name" value="Aminotrans_3_PPA_site"/>
</dbReference>
<evidence type="ECO:0000256" key="1">
    <source>
        <dbReference type="ARBA" id="ARBA00001933"/>
    </source>
</evidence>
<dbReference type="PANTHER" id="PTHR43094:SF1">
    <property type="entry name" value="AMINOTRANSFERASE CLASS-III"/>
    <property type="match status" value="1"/>
</dbReference>
<dbReference type="GO" id="GO:0008483">
    <property type="term" value="F:transaminase activity"/>
    <property type="evidence" value="ECO:0007669"/>
    <property type="project" value="UniProtKB-KW"/>
</dbReference>
<dbReference type="Pfam" id="PF00202">
    <property type="entry name" value="Aminotran_3"/>
    <property type="match status" value="1"/>
</dbReference>
<evidence type="ECO:0000313" key="5">
    <source>
        <dbReference type="EMBL" id="QTP54501.1"/>
    </source>
</evidence>
<evidence type="ECO:0000256" key="4">
    <source>
        <dbReference type="RuleBase" id="RU003560"/>
    </source>
</evidence>
<dbReference type="PANTHER" id="PTHR43094">
    <property type="entry name" value="AMINOTRANSFERASE"/>
    <property type="match status" value="1"/>
</dbReference>
<keyword evidence="3 4" id="KW-0663">Pyridoxal phosphate</keyword>
<dbReference type="InterPro" id="IPR015422">
    <property type="entry name" value="PyrdxlP-dep_Trfase_small"/>
</dbReference>
<dbReference type="Proteomes" id="UP000671868">
    <property type="component" value="Chromosome"/>
</dbReference>
<dbReference type="Gene3D" id="3.90.1150.10">
    <property type="entry name" value="Aspartate Aminotransferase, domain 1"/>
    <property type="match status" value="1"/>
</dbReference>
<name>A0ABX7W2A7_9GAMM</name>
<dbReference type="EMBL" id="CP053381">
    <property type="protein sequence ID" value="QTP54501.1"/>
    <property type="molecule type" value="Genomic_DNA"/>
</dbReference>
<dbReference type="Gene3D" id="3.40.640.10">
    <property type="entry name" value="Type I PLP-dependent aspartate aminotransferase-like (Major domain)"/>
    <property type="match status" value="1"/>
</dbReference>
<accession>A0ABX7W2A7</accession>
<keyword evidence="5" id="KW-0032">Aminotransferase</keyword>
<dbReference type="RefSeq" id="WP_209538853.1">
    <property type="nucleotide sequence ID" value="NZ_CP053381.1"/>
</dbReference>
<dbReference type="InterPro" id="IPR015424">
    <property type="entry name" value="PyrdxlP-dep_Trfase"/>
</dbReference>
<protein>
    <submittedName>
        <fullName evidence="5">Aspartate aminotransferase family protein</fullName>
    </submittedName>
</protein>
<gene>
    <name evidence="5" type="ORF">HNO51_07305</name>
</gene>
<dbReference type="InterPro" id="IPR015421">
    <property type="entry name" value="PyrdxlP-dep_Trfase_major"/>
</dbReference>
<organism evidence="5 6">
    <name type="scientific">Billgrantia sulfidoxydans</name>
    <dbReference type="NCBI Taxonomy" id="2733484"/>
    <lineage>
        <taxon>Bacteria</taxon>
        <taxon>Pseudomonadati</taxon>
        <taxon>Pseudomonadota</taxon>
        <taxon>Gammaproteobacteria</taxon>
        <taxon>Oceanospirillales</taxon>
        <taxon>Halomonadaceae</taxon>
        <taxon>Billgrantia</taxon>
    </lineage>
</organism>
<dbReference type="SUPFAM" id="SSF53383">
    <property type="entry name" value="PLP-dependent transferases"/>
    <property type="match status" value="1"/>
</dbReference>
<evidence type="ECO:0000256" key="3">
    <source>
        <dbReference type="ARBA" id="ARBA00022898"/>
    </source>
</evidence>
<comment type="cofactor">
    <cofactor evidence="1">
        <name>pyridoxal 5'-phosphate</name>
        <dbReference type="ChEBI" id="CHEBI:597326"/>
    </cofactor>
</comment>
<evidence type="ECO:0000313" key="6">
    <source>
        <dbReference type="Proteomes" id="UP000671868"/>
    </source>
</evidence>
<dbReference type="PROSITE" id="PS00600">
    <property type="entry name" value="AA_TRANSFER_CLASS_3"/>
    <property type="match status" value="1"/>
</dbReference>
<comment type="similarity">
    <text evidence="2 4">Belongs to the class-III pyridoxal-phosphate-dependent aminotransferase family.</text>
</comment>